<dbReference type="Proteomes" id="UP000063429">
    <property type="component" value="Chromosome"/>
</dbReference>
<dbReference type="SUPFAM" id="SSF51197">
    <property type="entry name" value="Clavaminate synthase-like"/>
    <property type="match status" value="1"/>
</dbReference>
<dbReference type="InterPro" id="IPR044861">
    <property type="entry name" value="IPNS-like_FE2OG_OXY"/>
</dbReference>
<protein>
    <recommendedName>
        <fullName evidence="5">2-oxoglutarate-dependent ethylene/succinate-forming enzyme</fullName>
        <ecNumber evidence="4">1.13.12.19</ecNumber>
        <ecNumber evidence="3">1.14.20.7</ecNumber>
    </recommendedName>
    <alternativeName>
        <fullName evidence="7">2-oxoglutarate dioxygenase (ethylene-forming)</fullName>
    </alternativeName>
    <alternativeName>
        <fullName evidence="8">2-oxoglutarate/L-arginine monooxygenase/decarboxylase (succinate-forming)</fullName>
    </alternativeName>
</protein>
<proteinExistence type="inferred from homology"/>
<evidence type="ECO:0000256" key="7">
    <source>
        <dbReference type="ARBA" id="ARBA00031011"/>
    </source>
</evidence>
<comment type="similarity">
    <text evidence="11">Belongs to the iron/ascorbate-dependent oxidoreductase family.</text>
</comment>
<evidence type="ECO:0000256" key="2">
    <source>
        <dbReference type="ARBA" id="ARBA00004767"/>
    </source>
</evidence>
<comment type="pathway">
    <text evidence="2">Alkene biosynthesis; ethylene biosynthesis via 2-oxoglutarate.</text>
</comment>
<dbReference type="InterPro" id="IPR026992">
    <property type="entry name" value="DIOX_N"/>
</dbReference>
<dbReference type="EC" id="1.13.12.19" evidence="4"/>
<dbReference type="InterPro" id="IPR027443">
    <property type="entry name" value="IPNS-like_sf"/>
</dbReference>
<dbReference type="Pfam" id="PF03171">
    <property type="entry name" value="2OG-FeII_Oxy"/>
    <property type="match status" value="1"/>
</dbReference>
<evidence type="ECO:0000256" key="3">
    <source>
        <dbReference type="ARBA" id="ARBA00012293"/>
    </source>
</evidence>
<comment type="cofactor">
    <cofactor evidence="1">
        <name>Fe(2+)</name>
        <dbReference type="ChEBI" id="CHEBI:29033"/>
    </cofactor>
</comment>
<evidence type="ECO:0000256" key="9">
    <source>
        <dbReference type="ARBA" id="ARBA00047725"/>
    </source>
</evidence>
<dbReference type="Pfam" id="PF14226">
    <property type="entry name" value="DIOX_N"/>
    <property type="match status" value="1"/>
</dbReference>
<comment type="catalytic activity">
    <reaction evidence="9">
        <text>2-oxoglutarate + O2 + 2 H(+) = ethene + 3 CO2 + H2O</text>
        <dbReference type="Rhea" id="RHEA:31523"/>
        <dbReference type="ChEBI" id="CHEBI:15377"/>
        <dbReference type="ChEBI" id="CHEBI:15378"/>
        <dbReference type="ChEBI" id="CHEBI:15379"/>
        <dbReference type="ChEBI" id="CHEBI:16526"/>
        <dbReference type="ChEBI" id="CHEBI:16810"/>
        <dbReference type="ChEBI" id="CHEBI:18153"/>
        <dbReference type="EC" id="1.13.12.19"/>
    </reaction>
</comment>
<organism evidence="13 14">
    <name type="scientific">Herbaspirillum hiltneri N3</name>
    <dbReference type="NCBI Taxonomy" id="1262470"/>
    <lineage>
        <taxon>Bacteria</taxon>
        <taxon>Pseudomonadati</taxon>
        <taxon>Pseudomonadota</taxon>
        <taxon>Betaproteobacteria</taxon>
        <taxon>Burkholderiales</taxon>
        <taxon>Oxalobacteraceae</taxon>
        <taxon>Herbaspirillum</taxon>
    </lineage>
</organism>
<evidence type="ECO:0000313" key="13">
    <source>
        <dbReference type="EMBL" id="AKZ65075.1"/>
    </source>
</evidence>
<evidence type="ECO:0000256" key="8">
    <source>
        <dbReference type="ARBA" id="ARBA00031282"/>
    </source>
</evidence>
<keyword evidence="11" id="KW-0479">Metal-binding</keyword>
<keyword evidence="14" id="KW-1185">Reference proteome</keyword>
<dbReference type="EMBL" id="CP011409">
    <property type="protein sequence ID" value="AKZ65075.1"/>
    <property type="molecule type" value="Genomic_DNA"/>
</dbReference>
<evidence type="ECO:0000256" key="10">
    <source>
        <dbReference type="ARBA" id="ARBA00049359"/>
    </source>
</evidence>
<evidence type="ECO:0000256" key="5">
    <source>
        <dbReference type="ARBA" id="ARBA00019045"/>
    </source>
</evidence>
<evidence type="ECO:0000259" key="12">
    <source>
        <dbReference type="PROSITE" id="PS51471"/>
    </source>
</evidence>
<dbReference type="PROSITE" id="PS51471">
    <property type="entry name" value="FE2OG_OXY"/>
    <property type="match status" value="1"/>
</dbReference>
<dbReference type="InterPro" id="IPR005123">
    <property type="entry name" value="Oxoglu/Fe-dep_dioxygenase_dom"/>
</dbReference>
<keyword evidence="6" id="KW-0266">Ethylene biosynthesis</keyword>
<feature type="domain" description="Fe2OG dioxygenase" evidence="12">
    <location>
        <begin position="180"/>
        <end position="283"/>
    </location>
</feature>
<reference evidence="14" key="1">
    <citation type="journal article" date="2015" name="Genome Announc.">
        <title>Complete Genome Sequence of Herbaspirillum hiltneri N3 (DSM 17495), Isolated from Surface-Sterilized Wheat Roots.</title>
        <authorList>
            <person name="Guizelini D."/>
            <person name="Saizaki P.M."/>
            <person name="Coimbra N.A."/>
            <person name="Weiss V.A."/>
            <person name="Faoro H."/>
            <person name="Sfeir M.Z."/>
            <person name="Baura V.A."/>
            <person name="Monteiro R.A."/>
            <person name="Chubatsu L.S."/>
            <person name="Souza E.M."/>
            <person name="Cruz L.M."/>
            <person name="Pedrosa F.O."/>
            <person name="Raittz R.T."/>
            <person name="Marchaukoski J.N."/>
            <person name="Steffens M.B."/>
        </authorList>
    </citation>
    <scope>NUCLEOTIDE SEQUENCE [LARGE SCALE GENOMIC DNA]</scope>
    <source>
        <strain evidence="14">N3</strain>
    </source>
</reference>
<dbReference type="PANTHER" id="PTHR47990">
    <property type="entry name" value="2-OXOGLUTARATE (2OG) AND FE(II)-DEPENDENT OXYGENASE SUPERFAMILY PROTEIN-RELATED"/>
    <property type="match status" value="1"/>
</dbReference>
<gene>
    <name evidence="13" type="ORF">F506_01130</name>
</gene>
<dbReference type="EC" id="1.14.20.7" evidence="3"/>
<accession>A0ABM5V5Z9</accession>
<keyword evidence="11" id="KW-0560">Oxidoreductase</keyword>
<dbReference type="InterPro" id="IPR050231">
    <property type="entry name" value="Iron_ascorbate_oxido_reductase"/>
</dbReference>
<evidence type="ECO:0000256" key="11">
    <source>
        <dbReference type="RuleBase" id="RU003682"/>
    </source>
</evidence>
<name>A0ABM5V5Z9_9BURK</name>
<evidence type="ECO:0000256" key="4">
    <source>
        <dbReference type="ARBA" id="ARBA00012531"/>
    </source>
</evidence>
<evidence type="ECO:0000313" key="14">
    <source>
        <dbReference type="Proteomes" id="UP000063429"/>
    </source>
</evidence>
<comment type="catalytic activity">
    <reaction evidence="10">
        <text>L-arginine + 2-oxoglutarate + O2 = guanidine + L-glutamate 5-semialdehyde + succinate + CO2</text>
        <dbReference type="Rhea" id="RHEA:31535"/>
        <dbReference type="ChEBI" id="CHEBI:15379"/>
        <dbReference type="ChEBI" id="CHEBI:16526"/>
        <dbReference type="ChEBI" id="CHEBI:16810"/>
        <dbReference type="ChEBI" id="CHEBI:30031"/>
        <dbReference type="ChEBI" id="CHEBI:30087"/>
        <dbReference type="ChEBI" id="CHEBI:32682"/>
        <dbReference type="ChEBI" id="CHEBI:58066"/>
        <dbReference type="EC" id="1.14.20.7"/>
    </reaction>
</comment>
<keyword evidence="11" id="KW-0408">Iron</keyword>
<evidence type="ECO:0000256" key="1">
    <source>
        <dbReference type="ARBA" id="ARBA00001954"/>
    </source>
</evidence>
<evidence type="ECO:0000256" key="6">
    <source>
        <dbReference type="ARBA" id="ARBA00022666"/>
    </source>
</evidence>
<dbReference type="Gene3D" id="2.60.120.330">
    <property type="entry name" value="B-lactam Antibiotic, Isopenicillin N Synthase, Chain"/>
    <property type="match status" value="1"/>
</dbReference>
<sequence>MIPYTPPKTVQRLPVIDFADAFSSDLGKREAVAWEIHKIARDVGFFYLVNHGVPSALVDGQFDWARRFFAAPDAVKRAVDMSLSPAGFGYERIGTQALDDGPTDLKEGFQFGTDLPPDHPYVRQGVLRYGHNLWPQELPGMRAHAQQYHAAMSVLSQRLLSIIALSLQLPEDFFDFALGTPIATQRMLHYPPQPADAQHNQIGAGAHTDWGLVTILAQDDIGGLEVRNADGEWVRATPIHGSFVVNIGDLLQRWSNDIYHSNAHRVRNDNPAPRYSLPFFMDGDHAVTVSCLPSCCSDAHPARYAPCTIGDYLTQKVQETFGAASVLAVAP</sequence>